<dbReference type="PROSITE" id="PS51340">
    <property type="entry name" value="MOSC"/>
    <property type="match status" value="1"/>
</dbReference>
<dbReference type="RefSeq" id="WP_310458921.1">
    <property type="nucleotide sequence ID" value="NZ_JAVKPH010000033.1"/>
</dbReference>
<accession>A0ABU1FD32</accession>
<dbReference type="SUPFAM" id="SSF50800">
    <property type="entry name" value="PK beta-barrel domain-like"/>
    <property type="match status" value="1"/>
</dbReference>
<feature type="domain" description="MOSC" evidence="1">
    <location>
        <begin position="110"/>
        <end position="249"/>
    </location>
</feature>
<dbReference type="Gene3D" id="2.40.33.20">
    <property type="entry name" value="PK beta-barrel domain-like"/>
    <property type="match status" value="1"/>
</dbReference>
<dbReference type="InterPro" id="IPR011037">
    <property type="entry name" value="Pyrv_Knase-like_insert_dom_sf"/>
</dbReference>
<evidence type="ECO:0000313" key="2">
    <source>
        <dbReference type="EMBL" id="MDR5654775.1"/>
    </source>
</evidence>
<dbReference type="Proteomes" id="UP001247754">
    <property type="component" value="Unassembled WGS sequence"/>
</dbReference>
<sequence>MTAWLAHIFRHPIKGHGREELASVVLSAGASLPFDRHWAVAHAAARLRDEGEWVPCTNFARGAKVPGLMAMTAALDEGNRRVTLRHPDLGTHVLSPDDPAALPGFLDWAGPLTPPDRPAPTHIVRGDVALTDSPWQSVSILSLATNRALGAAMGRDLSIHRWRGNLWVQGAEPFAEFGLIGQEIAIGPVRLLVKERITRCAATTVNPETGQVDADTLGALQTGWGHQDFGVYASVIAGGTIRQGDEVRL</sequence>
<evidence type="ECO:0000259" key="1">
    <source>
        <dbReference type="PROSITE" id="PS51340"/>
    </source>
</evidence>
<dbReference type="EMBL" id="JAVKPH010000033">
    <property type="protein sequence ID" value="MDR5654775.1"/>
    <property type="molecule type" value="Genomic_DNA"/>
</dbReference>
<gene>
    <name evidence="2" type="ORF">RGD00_19360</name>
</gene>
<keyword evidence="3" id="KW-1185">Reference proteome</keyword>
<dbReference type="InterPro" id="IPR005302">
    <property type="entry name" value="MoCF_Sase_C"/>
</dbReference>
<comment type="caution">
    <text evidence="2">The sequence shown here is derived from an EMBL/GenBank/DDBJ whole genome shotgun (WGS) entry which is preliminary data.</text>
</comment>
<dbReference type="Pfam" id="PF03473">
    <property type="entry name" value="MOSC"/>
    <property type="match status" value="1"/>
</dbReference>
<protein>
    <submittedName>
        <fullName evidence="2">MOSC domain-containing protein</fullName>
    </submittedName>
</protein>
<name>A0ABU1FD32_9RHOB</name>
<proteinExistence type="predicted"/>
<evidence type="ECO:0000313" key="3">
    <source>
        <dbReference type="Proteomes" id="UP001247754"/>
    </source>
</evidence>
<organism evidence="2 3">
    <name type="scientific">Ruixingdingia sedimenti</name>
    <dbReference type="NCBI Taxonomy" id="3073604"/>
    <lineage>
        <taxon>Bacteria</taxon>
        <taxon>Pseudomonadati</taxon>
        <taxon>Pseudomonadota</taxon>
        <taxon>Alphaproteobacteria</taxon>
        <taxon>Rhodobacterales</taxon>
        <taxon>Paracoccaceae</taxon>
        <taxon>Ruixingdingia</taxon>
    </lineage>
</organism>
<reference evidence="2 3" key="1">
    <citation type="submission" date="2023-09" db="EMBL/GenBank/DDBJ databases">
        <title>Xinfangfangia sedmenti sp. nov., isolated the sedment.</title>
        <authorList>
            <person name="Xu L."/>
        </authorList>
    </citation>
    <scope>NUCLEOTIDE SEQUENCE [LARGE SCALE GENOMIC DNA]</scope>
    <source>
        <strain evidence="2 3">LG-4</strain>
    </source>
</reference>